<gene>
    <name evidence="2" type="ORF">ACFQT0_18530</name>
</gene>
<evidence type="ECO:0000313" key="3">
    <source>
        <dbReference type="Proteomes" id="UP001596513"/>
    </source>
</evidence>
<dbReference type="EMBL" id="JBHTEK010000001">
    <property type="protein sequence ID" value="MFC7669123.1"/>
    <property type="molecule type" value="Genomic_DNA"/>
</dbReference>
<keyword evidence="3" id="KW-1185">Reference proteome</keyword>
<dbReference type="RefSeq" id="WP_380204642.1">
    <property type="nucleotide sequence ID" value="NZ_JBHTEK010000001.1"/>
</dbReference>
<evidence type="ECO:0000256" key="1">
    <source>
        <dbReference type="SAM" id="SignalP"/>
    </source>
</evidence>
<evidence type="ECO:0008006" key="4">
    <source>
        <dbReference type="Google" id="ProtNLM"/>
    </source>
</evidence>
<proteinExistence type="predicted"/>
<comment type="caution">
    <text evidence="2">The sequence shown here is derived from an EMBL/GenBank/DDBJ whole genome shotgun (WGS) entry which is preliminary data.</text>
</comment>
<evidence type="ECO:0000313" key="2">
    <source>
        <dbReference type="EMBL" id="MFC7669123.1"/>
    </source>
</evidence>
<sequence>MARLSTSLIALLLLPAGVAFGQVPTQGVGHGSQPGNDYAMKLNDFTGNVAMVRRSKSEAVGSPYAVNRWLPAQLVTTANVALPTIAVKYDVLNHRLLMRPAERPNDSLQLDDHLLISFEPAGAGQPGRPGKPAAVPALSGGVGAAHSERVRGGAARWQVPFAQALYQRPAPGVIRQRV</sequence>
<feature type="chain" id="PRO_5046911738" description="Gingipain propeptide domain-containing protein" evidence="1">
    <location>
        <begin position="22"/>
        <end position="178"/>
    </location>
</feature>
<dbReference type="Proteomes" id="UP001596513">
    <property type="component" value="Unassembled WGS sequence"/>
</dbReference>
<reference evidence="3" key="1">
    <citation type="journal article" date="2019" name="Int. J. Syst. Evol. Microbiol.">
        <title>The Global Catalogue of Microorganisms (GCM) 10K type strain sequencing project: providing services to taxonomists for standard genome sequencing and annotation.</title>
        <authorList>
            <consortium name="The Broad Institute Genomics Platform"/>
            <consortium name="The Broad Institute Genome Sequencing Center for Infectious Disease"/>
            <person name="Wu L."/>
            <person name="Ma J."/>
        </authorList>
    </citation>
    <scope>NUCLEOTIDE SEQUENCE [LARGE SCALE GENOMIC DNA]</scope>
    <source>
        <strain evidence="3">JCM 19635</strain>
    </source>
</reference>
<organism evidence="2 3">
    <name type="scientific">Hymenobacter humi</name>
    <dbReference type="NCBI Taxonomy" id="1411620"/>
    <lineage>
        <taxon>Bacteria</taxon>
        <taxon>Pseudomonadati</taxon>
        <taxon>Bacteroidota</taxon>
        <taxon>Cytophagia</taxon>
        <taxon>Cytophagales</taxon>
        <taxon>Hymenobacteraceae</taxon>
        <taxon>Hymenobacter</taxon>
    </lineage>
</organism>
<protein>
    <recommendedName>
        <fullName evidence="4">Gingipain propeptide domain-containing protein</fullName>
    </recommendedName>
</protein>
<feature type="signal peptide" evidence="1">
    <location>
        <begin position="1"/>
        <end position="21"/>
    </location>
</feature>
<keyword evidence="1" id="KW-0732">Signal</keyword>
<accession>A0ABW2U9Z6</accession>
<name>A0ABW2U9Z6_9BACT</name>